<evidence type="ECO:0000256" key="3">
    <source>
        <dbReference type="RuleBase" id="RU361235"/>
    </source>
</evidence>
<comment type="similarity">
    <text evidence="1 3">Belongs to the type-B carboxylesterase/lipase family.</text>
</comment>
<evidence type="ECO:0000259" key="4">
    <source>
        <dbReference type="Pfam" id="PF00135"/>
    </source>
</evidence>
<comment type="caution">
    <text evidence="5">The sequence shown here is derived from an EMBL/GenBank/DDBJ whole genome shotgun (WGS) entry which is preliminary data.</text>
</comment>
<dbReference type="InterPro" id="IPR002018">
    <property type="entry name" value="CarbesteraseB"/>
</dbReference>
<dbReference type="InterPro" id="IPR019819">
    <property type="entry name" value="Carboxylesterase_B_CS"/>
</dbReference>
<dbReference type="SUPFAM" id="SSF53474">
    <property type="entry name" value="alpha/beta-Hydrolases"/>
    <property type="match status" value="1"/>
</dbReference>
<evidence type="ECO:0000256" key="1">
    <source>
        <dbReference type="ARBA" id="ARBA00005964"/>
    </source>
</evidence>
<evidence type="ECO:0000313" key="5">
    <source>
        <dbReference type="EMBL" id="MBZ6155940.1"/>
    </source>
</evidence>
<gene>
    <name evidence="5" type="ORF">KVH32_32950</name>
</gene>
<evidence type="ECO:0000313" key="6">
    <source>
        <dbReference type="Proteomes" id="UP000758701"/>
    </source>
</evidence>
<accession>A0ABS7WFL9</accession>
<keyword evidence="6" id="KW-1185">Reference proteome</keyword>
<reference evidence="5 6" key="1">
    <citation type="submission" date="2021-06" db="EMBL/GenBank/DDBJ databases">
        <title>Ecological speciation of a Streptomyces species isolated from different habitats and geographic origins.</title>
        <authorList>
            <person name="Wang J."/>
        </authorList>
    </citation>
    <scope>NUCLEOTIDE SEQUENCE [LARGE SCALE GENOMIC DNA]</scope>
    <source>
        <strain evidence="5 6">FXJ8.012</strain>
    </source>
</reference>
<proteinExistence type="inferred from homology"/>
<organism evidence="5 6">
    <name type="scientific">Streptomyces olivaceus</name>
    <dbReference type="NCBI Taxonomy" id="47716"/>
    <lineage>
        <taxon>Bacteria</taxon>
        <taxon>Bacillati</taxon>
        <taxon>Actinomycetota</taxon>
        <taxon>Actinomycetes</taxon>
        <taxon>Kitasatosporales</taxon>
        <taxon>Streptomycetaceae</taxon>
        <taxon>Streptomyces</taxon>
    </lineage>
</organism>
<dbReference type="EMBL" id="JAHSTP010000020">
    <property type="protein sequence ID" value="MBZ6155940.1"/>
    <property type="molecule type" value="Genomic_DNA"/>
</dbReference>
<dbReference type="Gene3D" id="3.40.50.1820">
    <property type="entry name" value="alpha/beta hydrolase"/>
    <property type="match status" value="1"/>
</dbReference>
<dbReference type="InterPro" id="IPR029058">
    <property type="entry name" value="AB_hydrolase_fold"/>
</dbReference>
<evidence type="ECO:0000256" key="2">
    <source>
        <dbReference type="ARBA" id="ARBA00022801"/>
    </source>
</evidence>
<dbReference type="InterPro" id="IPR019826">
    <property type="entry name" value="Carboxylesterase_B_AS"/>
</dbReference>
<dbReference type="PANTHER" id="PTHR11559">
    <property type="entry name" value="CARBOXYLESTERASE"/>
    <property type="match status" value="1"/>
</dbReference>
<dbReference type="Proteomes" id="UP000758701">
    <property type="component" value="Unassembled WGS sequence"/>
</dbReference>
<dbReference type="InterPro" id="IPR050309">
    <property type="entry name" value="Type-B_Carboxylest/Lipase"/>
</dbReference>
<keyword evidence="2 3" id="KW-0378">Hydrolase</keyword>
<dbReference type="PROSITE" id="PS00941">
    <property type="entry name" value="CARBOXYLESTERASE_B_2"/>
    <property type="match status" value="1"/>
</dbReference>
<sequence length="539" mass="58111">MLLGTVLAAAPVNAAPADGGHRTTVVRTDLGRVEGLDQGRSSGTYSWLGIPYAQPPVGPLRWRAPVTHRPWQGLRDATAYGDGCAQQGRLFSPAPSGPHYGLDVRDGLDEPVGAEDCLTLNVFRPSTAKKDLPVVVFVHGGSNVVGYSADPMYDGRALARGADAVVVTVNYRLGVFGWLDLPGLKTGDPAGDSGNFGTLDQIEALRFVRRNASVFGGDASNVTVMGESAGAVDVWALMTSPLSRGLMDKAVPLSGGLKFSAPAQARTYAEAFLDEAVGPGGSREEAVRRLRELPADDVVRAQVRLGAAVGDPPAVLADGVVLPADHHDVVRTGRLREMPVLAGNTFEEGKLFGSLVDAYRPTDRERFTKQYFFDPDKPSPFGVRDFIADRYLPADGPGGWNEAAGRLTDSIFTGIVHDSMDSMREAGNEHLYYYQFGWDREPAPFDTVYGAAHAMDLPFVFGTFDEGLFTFAFSHRNEPGRLQLSKLMTESIRAFVHTGRPQHRGLGAHWGRWPHSMVFDATDRSADTRPGSADGRSRG</sequence>
<dbReference type="EC" id="3.1.1.-" evidence="3"/>
<feature type="domain" description="Carboxylesterase type B" evidence="4">
    <location>
        <begin position="23"/>
        <end position="511"/>
    </location>
</feature>
<dbReference type="PROSITE" id="PS00122">
    <property type="entry name" value="CARBOXYLESTERASE_B_1"/>
    <property type="match status" value="1"/>
</dbReference>
<protein>
    <recommendedName>
        <fullName evidence="3">Carboxylic ester hydrolase</fullName>
        <ecNumber evidence="3">3.1.1.-</ecNumber>
    </recommendedName>
</protein>
<name>A0ABS7WFL9_STROV</name>
<dbReference type="Pfam" id="PF00135">
    <property type="entry name" value="COesterase"/>
    <property type="match status" value="1"/>
</dbReference>
<dbReference type="RefSeq" id="WP_224221331.1">
    <property type="nucleotide sequence ID" value="NZ_JAHSST010000025.1"/>
</dbReference>